<dbReference type="EMBL" id="CP034206">
    <property type="protein sequence ID" value="QBZ58435.1"/>
    <property type="molecule type" value="Genomic_DNA"/>
</dbReference>
<dbReference type="AlphaFoldDB" id="A0A4V1C628"/>
<accession>A0A4V1C628</accession>
<reference evidence="1 2" key="1">
    <citation type="journal article" date="2019" name="Mol. Biol. Evol.">
        <title>Blast fungal genomes show frequent chromosomal changes, gene gains and losses, and effector gene turnover.</title>
        <authorList>
            <person name="Gomez Luciano L.B."/>
            <person name="Jason Tsai I."/>
            <person name="Chuma I."/>
            <person name="Tosa Y."/>
            <person name="Chen Y.H."/>
            <person name="Li J.Y."/>
            <person name="Li M.Y."/>
            <person name="Jade Lu M.Y."/>
            <person name="Nakayashiki H."/>
            <person name="Li W.H."/>
        </authorList>
    </citation>
    <scope>NUCLEOTIDE SEQUENCE [LARGE SCALE GENOMIC DNA]</scope>
    <source>
        <strain evidence="1">MZ5-1-6</strain>
    </source>
</reference>
<evidence type="ECO:0000313" key="2">
    <source>
        <dbReference type="Proteomes" id="UP000294847"/>
    </source>
</evidence>
<evidence type="ECO:0000313" key="1">
    <source>
        <dbReference type="EMBL" id="QBZ58435.1"/>
    </source>
</evidence>
<dbReference type="Proteomes" id="UP000294847">
    <property type="component" value="Chromosome 3"/>
</dbReference>
<sequence>MLHVRLHARRTGVAGAPRGPALIDTTTTTTCACAAIRGASRTVGSLRLGPAFAKRTTVEICWKRPYLFQRKTRLIDKCQRQSSPALRWLGLILKTTLTIGNKR</sequence>
<organism evidence="1 2">
    <name type="scientific">Pyricularia oryzae</name>
    <name type="common">Rice blast fungus</name>
    <name type="synonym">Magnaporthe oryzae</name>
    <dbReference type="NCBI Taxonomy" id="318829"/>
    <lineage>
        <taxon>Eukaryota</taxon>
        <taxon>Fungi</taxon>
        <taxon>Dikarya</taxon>
        <taxon>Ascomycota</taxon>
        <taxon>Pezizomycotina</taxon>
        <taxon>Sordariomycetes</taxon>
        <taxon>Sordariomycetidae</taxon>
        <taxon>Magnaporthales</taxon>
        <taxon>Pyriculariaceae</taxon>
        <taxon>Pyricularia</taxon>
    </lineage>
</organism>
<protein>
    <submittedName>
        <fullName evidence="1">Uncharacterized protein</fullName>
    </submittedName>
</protein>
<name>A0A4V1C628_PYROR</name>
<proteinExistence type="predicted"/>
<gene>
    <name evidence="1" type="ORF">PoMZ_03387</name>
</gene>